<dbReference type="AlphaFoldDB" id="A0AA36N5Q7"/>
<evidence type="ECO:0000313" key="2">
    <source>
        <dbReference type="EMBL" id="CAJ1395317.1"/>
    </source>
</evidence>
<comment type="caution">
    <text evidence="2">The sequence shown here is derived from an EMBL/GenBank/DDBJ whole genome shotgun (WGS) entry which is preliminary data.</text>
</comment>
<dbReference type="EMBL" id="CAUJNA010003124">
    <property type="protein sequence ID" value="CAJ1395317.1"/>
    <property type="molecule type" value="Genomic_DNA"/>
</dbReference>
<reference evidence="2" key="1">
    <citation type="submission" date="2023-08" db="EMBL/GenBank/DDBJ databases">
        <authorList>
            <person name="Chen Y."/>
            <person name="Shah S."/>
            <person name="Dougan E. K."/>
            <person name="Thang M."/>
            <person name="Chan C."/>
        </authorList>
    </citation>
    <scope>NUCLEOTIDE SEQUENCE</scope>
</reference>
<evidence type="ECO:0000256" key="1">
    <source>
        <dbReference type="SAM" id="MobiDB-lite"/>
    </source>
</evidence>
<protein>
    <submittedName>
        <fullName evidence="2">Uncharacterized protein</fullName>
    </submittedName>
</protein>
<accession>A0AA36N5Q7</accession>
<keyword evidence="3" id="KW-1185">Reference proteome</keyword>
<feature type="compositionally biased region" description="Low complexity" evidence="1">
    <location>
        <begin position="319"/>
        <end position="330"/>
    </location>
</feature>
<feature type="region of interest" description="Disordered" evidence="1">
    <location>
        <begin position="244"/>
        <end position="400"/>
    </location>
</feature>
<dbReference type="Proteomes" id="UP001178507">
    <property type="component" value="Unassembled WGS sequence"/>
</dbReference>
<feature type="compositionally biased region" description="Low complexity" evidence="1">
    <location>
        <begin position="337"/>
        <end position="347"/>
    </location>
</feature>
<proteinExistence type="predicted"/>
<gene>
    <name evidence="2" type="ORF">EVOR1521_LOCUS19769</name>
</gene>
<sequence length="416" mass="45492">MGFHEADGSFLPPEELVPVYHGGPLWPELTGDMLPLDRFEKRIATAEAVRRSPSELRFDDLIGKNRPHVWEEAGRAFSAAKACGAKACGAYAHCAHRAGNEAACGTACNKCCARRTFATQADALTPEPVCHTPVLGLLGSQSLLKRRRVQFAAGAASSHEDRRAGRFGAYIGWRKSWVQVAANMSAAQERRGYGRMLFRAVEELLLREGELMSWRSIRSLCRFTTAARYDRSLRATCCLWTGSRSGSPKVKAERAPKPLPPRRQQPPKACKRMREELPKSPQPKVKAERVLPPRRQQPPRACKAVREEPSAPPKRAAPKRAAPTPTAPTERATKQRVAPPATSAVPVAPSPPKRPHARAAARAPAPALPAPFQTTPVTPPSLPKRKADALTPEPVCHTPVLGLLGSQSLLKRRRVQ</sequence>
<organism evidence="2 3">
    <name type="scientific">Effrenium voratum</name>
    <dbReference type="NCBI Taxonomy" id="2562239"/>
    <lineage>
        <taxon>Eukaryota</taxon>
        <taxon>Sar</taxon>
        <taxon>Alveolata</taxon>
        <taxon>Dinophyceae</taxon>
        <taxon>Suessiales</taxon>
        <taxon>Symbiodiniaceae</taxon>
        <taxon>Effrenium</taxon>
    </lineage>
</organism>
<evidence type="ECO:0000313" key="3">
    <source>
        <dbReference type="Proteomes" id="UP001178507"/>
    </source>
</evidence>
<name>A0AA36N5Q7_9DINO</name>